<organism evidence="2 3">
    <name type="scientific">Methanocalculus chunghsingensis</name>
    <dbReference type="NCBI Taxonomy" id="156457"/>
    <lineage>
        <taxon>Archaea</taxon>
        <taxon>Methanobacteriati</taxon>
        <taxon>Methanobacteriota</taxon>
        <taxon>Stenosarchaea group</taxon>
        <taxon>Methanomicrobia</taxon>
        <taxon>Methanomicrobiales</taxon>
        <taxon>Methanocalculaceae</taxon>
        <taxon>Methanocalculus</taxon>
    </lineage>
</organism>
<protein>
    <submittedName>
        <fullName evidence="2">Phosphohydrolase</fullName>
    </submittedName>
</protein>
<evidence type="ECO:0000313" key="2">
    <source>
        <dbReference type="EMBL" id="MBR1369767.1"/>
    </source>
</evidence>
<keyword evidence="3" id="KW-1185">Reference proteome</keyword>
<dbReference type="SMART" id="SM00471">
    <property type="entry name" value="HDc"/>
    <property type="match status" value="1"/>
</dbReference>
<dbReference type="NCBIfam" id="TIGR00277">
    <property type="entry name" value="HDIG"/>
    <property type="match status" value="1"/>
</dbReference>
<dbReference type="PANTHER" id="PTHR38659:SF2">
    <property type="entry name" value="HDIG DOMAIN PROTEIN"/>
    <property type="match status" value="1"/>
</dbReference>
<dbReference type="Proteomes" id="UP000730161">
    <property type="component" value="Unassembled WGS sequence"/>
</dbReference>
<proteinExistence type="predicted"/>
<dbReference type="CDD" id="cd00077">
    <property type="entry name" value="HDc"/>
    <property type="match status" value="1"/>
</dbReference>
<evidence type="ECO:0000259" key="1">
    <source>
        <dbReference type="SMART" id="SM00471"/>
    </source>
</evidence>
<evidence type="ECO:0000313" key="3">
    <source>
        <dbReference type="Proteomes" id="UP000730161"/>
    </source>
</evidence>
<reference evidence="2" key="1">
    <citation type="submission" date="2014-12" db="EMBL/GenBank/DDBJ databases">
        <authorList>
            <person name="Huang H.-H."/>
            <person name="Chen S.-C."/>
            <person name="Lai M.-C."/>
        </authorList>
    </citation>
    <scope>NUCLEOTIDE SEQUENCE</scope>
    <source>
        <strain evidence="2">K1F9705b</strain>
    </source>
</reference>
<accession>A0A8J7WB96</accession>
<dbReference type="InterPro" id="IPR006674">
    <property type="entry name" value="HD_domain"/>
</dbReference>
<sequence>MIPSDPFSLLQEYVVSDQLREHCLATGAIMREVAAHQNCDPTLWWTIGVLHDIDYEIVKGDMTRHGLEGADILQRLGVSEEITEAIRRHNHHLFTDHSSPLDLALQAADSISGLIIACALVKGGAIEEVTVRTVKKKMKNKGFAAGCDRERIRIIGDMMDQDLFIEAAINGVQSIWRWPGNE</sequence>
<dbReference type="Pfam" id="PF01966">
    <property type="entry name" value="HD"/>
    <property type="match status" value="1"/>
</dbReference>
<dbReference type="Gene3D" id="1.10.3210.10">
    <property type="entry name" value="Hypothetical protein af1432"/>
    <property type="match status" value="1"/>
</dbReference>
<gene>
    <name evidence="2" type="ORF">RJ53_09890</name>
</gene>
<dbReference type="InterPro" id="IPR006675">
    <property type="entry name" value="HDIG_dom"/>
</dbReference>
<name>A0A8J7WB96_9EURY</name>
<dbReference type="SUPFAM" id="SSF109604">
    <property type="entry name" value="HD-domain/PDEase-like"/>
    <property type="match status" value="1"/>
</dbReference>
<feature type="domain" description="HD/PDEase" evidence="1">
    <location>
        <begin position="15"/>
        <end position="123"/>
    </location>
</feature>
<dbReference type="OrthoDB" id="116154at2157"/>
<dbReference type="AlphaFoldDB" id="A0A8J7WB96"/>
<dbReference type="PANTHER" id="PTHR38659">
    <property type="entry name" value="METAL-DEPENDENT PHOSPHOHYDROLASE"/>
    <property type="match status" value="1"/>
</dbReference>
<dbReference type="InterPro" id="IPR003607">
    <property type="entry name" value="HD/PDEase_dom"/>
</dbReference>
<dbReference type="EMBL" id="JWHL01000019">
    <property type="protein sequence ID" value="MBR1369767.1"/>
    <property type="molecule type" value="Genomic_DNA"/>
</dbReference>
<comment type="caution">
    <text evidence="2">The sequence shown here is derived from an EMBL/GenBank/DDBJ whole genome shotgun (WGS) entry which is preliminary data.</text>
</comment>